<protein>
    <submittedName>
        <fullName evidence="4">Integrase catalytic domain-containing protein</fullName>
    </submittedName>
</protein>
<dbReference type="GO" id="GO:0005634">
    <property type="term" value="C:nucleus"/>
    <property type="evidence" value="ECO:0007669"/>
    <property type="project" value="UniProtKB-ARBA"/>
</dbReference>
<evidence type="ECO:0000256" key="2">
    <source>
        <dbReference type="SAM" id="MobiDB-lite"/>
    </source>
</evidence>
<dbReference type="PANTHER" id="PTHR46791:SF5">
    <property type="entry name" value="CLR5 DOMAIN-CONTAINING PROTEIN-RELATED"/>
    <property type="match status" value="1"/>
</dbReference>
<evidence type="ECO:0000256" key="1">
    <source>
        <dbReference type="ARBA" id="ARBA00022884"/>
    </source>
</evidence>
<dbReference type="SUPFAM" id="SSF53098">
    <property type="entry name" value="Ribonuclease H-like"/>
    <property type="match status" value="1"/>
</dbReference>
<dbReference type="PANTHER" id="PTHR46791">
    <property type="entry name" value="EXPRESSED PROTEIN"/>
    <property type="match status" value="1"/>
</dbReference>
<organism evidence="4 5">
    <name type="scientific">Favolaschia claudopus</name>
    <dbReference type="NCBI Taxonomy" id="2862362"/>
    <lineage>
        <taxon>Eukaryota</taxon>
        <taxon>Fungi</taxon>
        <taxon>Dikarya</taxon>
        <taxon>Basidiomycota</taxon>
        <taxon>Agaricomycotina</taxon>
        <taxon>Agaricomycetes</taxon>
        <taxon>Agaricomycetidae</taxon>
        <taxon>Agaricales</taxon>
        <taxon>Marasmiineae</taxon>
        <taxon>Mycenaceae</taxon>
        <taxon>Favolaschia</taxon>
    </lineage>
</organism>
<dbReference type="Proteomes" id="UP001362999">
    <property type="component" value="Unassembled WGS sequence"/>
</dbReference>
<gene>
    <name evidence="4" type="ORF">R3P38DRAFT_3209677</name>
</gene>
<evidence type="ECO:0000313" key="4">
    <source>
        <dbReference type="EMBL" id="KAK7012402.1"/>
    </source>
</evidence>
<dbReference type="Pfam" id="PF24764">
    <property type="entry name" value="rva_4"/>
    <property type="match status" value="1"/>
</dbReference>
<dbReference type="GO" id="GO:0015074">
    <property type="term" value="P:DNA integration"/>
    <property type="evidence" value="ECO:0007669"/>
    <property type="project" value="InterPro"/>
</dbReference>
<name>A0AAW0AI30_9AGAR</name>
<keyword evidence="5" id="KW-1185">Reference proteome</keyword>
<dbReference type="GO" id="GO:0003723">
    <property type="term" value="F:RNA binding"/>
    <property type="evidence" value="ECO:0007669"/>
    <property type="project" value="UniProtKB-KW"/>
</dbReference>
<accession>A0AAW0AI30</accession>
<dbReference type="EMBL" id="JAWWNJ010000065">
    <property type="protein sequence ID" value="KAK7012402.1"/>
    <property type="molecule type" value="Genomic_DNA"/>
</dbReference>
<dbReference type="Gene3D" id="3.30.420.10">
    <property type="entry name" value="Ribonuclease H-like superfamily/Ribonuclease H"/>
    <property type="match status" value="1"/>
</dbReference>
<dbReference type="PROSITE" id="PS50994">
    <property type="entry name" value="INTEGRASE"/>
    <property type="match status" value="1"/>
</dbReference>
<comment type="caution">
    <text evidence="4">The sequence shown here is derived from an EMBL/GenBank/DDBJ whole genome shotgun (WGS) entry which is preliminary data.</text>
</comment>
<dbReference type="AlphaFoldDB" id="A0AAW0AI30"/>
<keyword evidence="1" id="KW-0694">RNA-binding</keyword>
<dbReference type="InterPro" id="IPR036397">
    <property type="entry name" value="RNaseH_sf"/>
</dbReference>
<proteinExistence type="predicted"/>
<dbReference type="InterPro" id="IPR058913">
    <property type="entry name" value="Integrase_dom_put"/>
</dbReference>
<feature type="domain" description="Integrase catalytic" evidence="3">
    <location>
        <begin position="221"/>
        <end position="405"/>
    </location>
</feature>
<evidence type="ECO:0000259" key="3">
    <source>
        <dbReference type="PROSITE" id="PS50994"/>
    </source>
</evidence>
<feature type="region of interest" description="Disordered" evidence="2">
    <location>
        <begin position="433"/>
        <end position="452"/>
    </location>
</feature>
<sequence length="511" mass="57651">MNANNDPVHTFLLEAHNICVQAQFIVDSLPNAELPAVERSAHQLGAVRQIVAVLEDFSVTDVVRETLLSDVDQLLAPLDDFITNPPPPASASHSRLYTGRPGRPSYVLDLPRARLLHDLGNTFEQIAHALGVDRKTLYRQLEKAGIPRARRSFTEISDAALDEVVSEISLAHPFVGSVIVSGHLESRGIHLPRLRVQDSLRRVDEIGVLVRWAGIIKRRVYKVRGSNASWHHDGNEKLRPWGFYVHGCVDGHSRLIIYLACCSNKRKMTVANLFQAAVAVFGWPSRMCGDFGTENNEVERLMILYWGLLHRAYLRGRSRHNVRIERLWRDIRKDALETFRQIFDYLEKKDLLDMDMENPIHSTCLFLVFQRRIQAALDRARDAWNHHRMRTQHDKTPIAIYELSRTAAITRGYWTGDPGDDLNVASDPLYGFDGDAPLPPANPDEPVERTEQLTGTEAERAGGILVNGDEDLTAAAELLGDFDCDRDDGNWGIEVYCEAVIRMTSRLGFSA</sequence>
<evidence type="ECO:0000313" key="5">
    <source>
        <dbReference type="Proteomes" id="UP001362999"/>
    </source>
</evidence>
<reference evidence="4 5" key="1">
    <citation type="journal article" date="2024" name="J Genomics">
        <title>Draft genome sequencing and assembly of Favolaschia claudopus CIRM-BRFM 2984 isolated from oak limbs.</title>
        <authorList>
            <person name="Navarro D."/>
            <person name="Drula E."/>
            <person name="Chaduli D."/>
            <person name="Cazenave R."/>
            <person name="Ahrendt S."/>
            <person name="Wang J."/>
            <person name="Lipzen A."/>
            <person name="Daum C."/>
            <person name="Barry K."/>
            <person name="Grigoriev I.V."/>
            <person name="Favel A."/>
            <person name="Rosso M.N."/>
            <person name="Martin F."/>
        </authorList>
    </citation>
    <scope>NUCLEOTIDE SEQUENCE [LARGE SCALE GENOMIC DNA]</scope>
    <source>
        <strain evidence="4 5">CIRM-BRFM 2984</strain>
    </source>
</reference>
<dbReference type="InterPro" id="IPR001584">
    <property type="entry name" value="Integrase_cat-core"/>
</dbReference>
<dbReference type="InterPro" id="IPR012337">
    <property type="entry name" value="RNaseH-like_sf"/>
</dbReference>